<feature type="domain" description="Berberine/berberine-like" evidence="1">
    <location>
        <begin position="2"/>
        <end position="24"/>
    </location>
</feature>
<dbReference type="InterPro" id="IPR012951">
    <property type="entry name" value="BBE"/>
</dbReference>
<protein>
    <recommendedName>
        <fullName evidence="1">Berberine/berberine-like domain-containing protein</fullName>
    </recommendedName>
</protein>
<evidence type="ECO:0000259" key="1">
    <source>
        <dbReference type="Pfam" id="PF08031"/>
    </source>
</evidence>
<gene>
    <name evidence="2" type="ORF">FCI23_46285</name>
</gene>
<organism evidence="2 3">
    <name type="scientific">Actinacidiphila oryziradicis</name>
    <dbReference type="NCBI Taxonomy" id="2571141"/>
    <lineage>
        <taxon>Bacteria</taxon>
        <taxon>Bacillati</taxon>
        <taxon>Actinomycetota</taxon>
        <taxon>Actinomycetes</taxon>
        <taxon>Kitasatosporales</taxon>
        <taxon>Streptomycetaceae</taxon>
        <taxon>Actinacidiphila</taxon>
    </lineage>
</organism>
<dbReference type="AlphaFoldDB" id="A0A4U0RUZ3"/>
<evidence type="ECO:0000313" key="2">
    <source>
        <dbReference type="EMBL" id="TJZ99322.1"/>
    </source>
</evidence>
<reference evidence="2 3" key="1">
    <citation type="submission" date="2019-04" db="EMBL/GenBank/DDBJ databases">
        <title>Streptomyces oryziradicis sp. nov., a novel actinomycete isolated from rhizosphere soil of rice (Oryza sativa L.).</title>
        <authorList>
            <person name="Li C."/>
        </authorList>
    </citation>
    <scope>NUCLEOTIDE SEQUENCE [LARGE SCALE GENOMIC DNA]</scope>
    <source>
        <strain evidence="2 3">NEAU-C40</strain>
    </source>
</reference>
<dbReference type="GO" id="GO:0050660">
    <property type="term" value="F:flavin adenine dinucleotide binding"/>
    <property type="evidence" value="ECO:0007669"/>
    <property type="project" value="InterPro"/>
</dbReference>
<dbReference type="EMBL" id="SUMC01000111">
    <property type="protein sequence ID" value="TJZ99322.1"/>
    <property type="molecule type" value="Genomic_DNA"/>
</dbReference>
<dbReference type="GO" id="GO:0016491">
    <property type="term" value="F:oxidoreductase activity"/>
    <property type="evidence" value="ECO:0007669"/>
    <property type="project" value="InterPro"/>
</dbReference>
<proteinExistence type="predicted"/>
<dbReference type="Proteomes" id="UP000305778">
    <property type="component" value="Unassembled WGS sequence"/>
</dbReference>
<dbReference type="RefSeq" id="WP_136730056.1">
    <property type="nucleotide sequence ID" value="NZ_SUMC01000111.1"/>
</dbReference>
<evidence type="ECO:0000313" key="3">
    <source>
        <dbReference type="Proteomes" id="UP000305778"/>
    </source>
</evidence>
<comment type="caution">
    <text evidence="2">The sequence shown here is derived from an EMBL/GenBank/DDBJ whole genome shotgun (WGS) entry which is preliminary data.</text>
</comment>
<keyword evidence="3" id="KW-1185">Reference proteome</keyword>
<dbReference type="Pfam" id="PF08031">
    <property type="entry name" value="BBE"/>
    <property type="match status" value="1"/>
</dbReference>
<dbReference type="OrthoDB" id="545125at2"/>
<name>A0A4U0RUZ3_9ACTN</name>
<sequence length="48" mass="5511">MYGAGKGARLREIKRRYDPHGVFTGHVPVLPVTRQKAELHERQRQSPS</sequence>
<accession>A0A4U0RUZ3</accession>